<dbReference type="Pfam" id="PF23247">
    <property type="entry name" value="LRR_RPS2"/>
    <property type="match status" value="1"/>
</dbReference>
<dbReference type="InterPro" id="IPR032675">
    <property type="entry name" value="LRR_dom_sf"/>
</dbReference>
<evidence type="ECO:0000259" key="1">
    <source>
        <dbReference type="Pfam" id="PF23247"/>
    </source>
</evidence>
<reference evidence="3" key="1">
    <citation type="journal article" date="2012" name="Nature">
        <title>A physical, genetic and functional sequence assembly of the barley genome.</title>
        <authorList>
            <consortium name="The International Barley Genome Sequencing Consortium"/>
            <person name="Mayer K.F."/>
            <person name="Waugh R."/>
            <person name="Brown J.W."/>
            <person name="Schulman A."/>
            <person name="Langridge P."/>
            <person name="Platzer M."/>
            <person name="Fincher G.B."/>
            <person name="Muehlbauer G.J."/>
            <person name="Sato K."/>
            <person name="Close T.J."/>
            <person name="Wise R.P."/>
            <person name="Stein N."/>
        </authorList>
    </citation>
    <scope>NUCLEOTIDE SEQUENCE [LARGE SCALE GENOMIC DNA]</scope>
    <source>
        <strain evidence="3">cv. Morex</strain>
    </source>
</reference>
<keyword evidence="3" id="KW-1185">Reference proteome</keyword>
<dbReference type="ExpressionAtlas" id="A0A287JWE3">
    <property type="expression patterns" value="baseline"/>
</dbReference>
<dbReference type="EnsemblPlants" id="HORVU.MOREX.r3.3HG0219570.1">
    <property type="protein sequence ID" value="HORVU.MOREX.r3.3HG0219570.1"/>
    <property type="gene ID" value="HORVU.MOREX.r3.3HG0219570"/>
</dbReference>
<reference evidence="2" key="2">
    <citation type="submission" date="2020-10" db="EMBL/GenBank/DDBJ databases">
        <authorList>
            <person name="Scholz U."/>
            <person name="Mascher M."/>
            <person name="Fiebig A."/>
        </authorList>
    </citation>
    <scope>NUCLEOTIDE SEQUENCE [LARGE SCALE GENOMIC DNA]</scope>
    <source>
        <strain evidence="2">cv. Morex</strain>
    </source>
</reference>
<proteinExistence type="predicted"/>
<dbReference type="InterPro" id="IPR050905">
    <property type="entry name" value="Plant_NBS-LRR"/>
</dbReference>
<dbReference type="SUPFAM" id="SSF52058">
    <property type="entry name" value="L domain-like"/>
    <property type="match status" value="1"/>
</dbReference>
<name>A0A287JWE3_HORVV</name>
<dbReference type="Gramene" id="HORVU.MOREX.r3.3HG0219570.1">
    <property type="protein sequence ID" value="HORVU.MOREX.r3.3HG0219570.1"/>
    <property type="gene ID" value="HORVU.MOREX.r3.3HG0219570"/>
</dbReference>
<organism evidence="2 3">
    <name type="scientific">Hordeum vulgare subsp. vulgare</name>
    <name type="common">Domesticated barley</name>
    <dbReference type="NCBI Taxonomy" id="112509"/>
    <lineage>
        <taxon>Eukaryota</taxon>
        <taxon>Viridiplantae</taxon>
        <taxon>Streptophyta</taxon>
        <taxon>Embryophyta</taxon>
        <taxon>Tracheophyta</taxon>
        <taxon>Spermatophyta</taxon>
        <taxon>Magnoliopsida</taxon>
        <taxon>Liliopsida</taxon>
        <taxon>Poales</taxon>
        <taxon>Poaceae</taxon>
        <taxon>BOP clade</taxon>
        <taxon>Pooideae</taxon>
        <taxon>Triticodae</taxon>
        <taxon>Triticeae</taxon>
        <taxon>Hordeinae</taxon>
        <taxon>Hordeum</taxon>
    </lineage>
</organism>
<dbReference type="PANTHER" id="PTHR33463:SF171">
    <property type="entry name" value="NB-ARC DOMAIN-CONTAINING PROTEIN"/>
    <property type="match status" value="1"/>
</dbReference>
<dbReference type="PANTHER" id="PTHR33463">
    <property type="entry name" value="NB-ARC DOMAIN-CONTAINING PROTEIN-RELATED"/>
    <property type="match status" value="1"/>
</dbReference>
<dbReference type="Proteomes" id="UP000011116">
    <property type="component" value="Chromosome 3H"/>
</dbReference>
<dbReference type="AlphaFoldDB" id="A0A287JWE3"/>
<feature type="domain" description="Disease resistance protein At4g27190-like leucine-rich repeats" evidence="1">
    <location>
        <begin position="912"/>
        <end position="1016"/>
    </location>
</feature>
<dbReference type="Gramene" id="HORVU.MOREX.r2.3HG0182850.1">
    <property type="protein sequence ID" value="HORVU.MOREX.r2.3HG0182850.1"/>
    <property type="gene ID" value="HORVU.MOREX.r2.3HG0182850"/>
</dbReference>
<dbReference type="eggNOG" id="ENOG502SYYC">
    <property type="taxonomic scope" value="Eukaryota"/>
</dbReference>
<sequence>MSSHVLTQNIYSKDVDGAREEIFRFLTYKSYVKVIYFDGWDGFGASSVLRSIAAVLPSRKTTPELCFDRIIYIDCSEWKNRRAMQRAIAEGLELDSSVMATLDEQDEEDDFNEVDESSRNEIGSVGKAIDQTLRDTKLMIIFLNGSDEEVDVGIPLTRYGNNVMIWTFSRRCMDMNHDRSRVENKLKYTHAILGFYGSIKDLSWSSFRGLLHQEAATIVARNPCMLDINPTIVADCCLYELCLHYNFHMATNFDWVSHASNYWVCDAVIQGYKARDISNALHREINWKCSDASLLDGVLKRFMKPLETPFLIINDDAVYEEGPYRWISVTSRNIFDKMTSRNRKVHGMQTITAATSSFFLAFKRSDHPPTLPNVLFEHSGKLGVLVLKCCAFDFALPPFLKCCSLRFLGLDNCTNDKTGEEEDHTEWAYLYNLSVLDLRYTEWNEILSEEKMDLMTNIRELNIEGVRGWQYTANLQRRLPNLQRLRIIKPTCQWKTSEDFDNSFIDKPSIEILDLSGNTDMEILPASLSRASSLRLLVLDGCHGLENIGGLPSSLESFSFNGHGPASQWAQTVELPPKQFLSSTTKGNKDIRTSKISFQGCIQLKNLFLCWLPNLVELDLSETAIKVLNFNNMVVQVPMLKRLYLIGCKLLRAIIWSGESGSNIKLGLELVCIDTRAGIVCARPSINRTKSFRLEVHVVAMDARLTRSLKGLLWPYLERETPEDVLRPNAPRRTAPPLYYYNIHVTSSPVYDGFAQLDATNKNEICHDDQDSSQQIIPTGLYGDVLSMVSDPPMQAFPQPPTTQLDRHIEIAKGSCYVEKELNGDLGRLMGYYSESLHVHDVSIRVIVLHDRTYGCPFLRWCRVERCPKLDTVFLVSDGFLMVETLWASDLLMARSICSFTPNHVYSYIYGSFKKLQHLHLRSCPSLQFVLPVFVSSFPTLKTLHIIHCGDLLHIFELDKKYAHAHNIIHNGVLFPNLTTIHLHDLPKLQQICEVKMMAPALETIKIRGCWSMRRLPSVGGHGRGEKKPTVEIEKDVWDALEWDASCRPRPLRGACPLALLQGEAAQGLRSEVNSAPACSFLPSPACSPRWRRWMLLLLLLNRAFALLVCS</sequence>
<dbReference type="Gene3D" id="3.80.10.10">
    <property type="entry name" value="Ribonuclease Inhibitor"/>
    <property type="match status" value="2"/>
</dbReference>
<evidence type="ECO:0000313" key="3">
    <source>
        <dbReference type="Proteomes" id="UP000011116"/>
    </source>
</evidence>
<accession>A0A287JWE3</accession>
<evidence type="ECO:0000313" key="2">
    <source>
        <dbReference type="EnsemblPlants" id="HORVU.MOREX.r3.3HG0219570.1"/>
    </source>
</evidence>
<protein>
    <recommendedName>
        <fullName evidence="1">Disease resistance protein At4g27190-like leucine-rich repeats domain-containing protein</fullName>
    </recommendedName>
</protein>
<reference evidence="2" key="3">
    <citation type="submission" date="2022-01" db="UniProtKB">
        <authorList>
            <consortium name="EnsemblPlants"/>
        </authorList>
    </citation>
    <scope>IDENTIFICATION</scope>
    <source>
        <strain evidence="2">subsp. vulgare</strain>
    </source>
</reference>
<dbReference type="InterPro" id="IPR057135">
    <property type="entry name" value="At4g27190-like_LRR"/>
</dbReference>
<dbReference type="PaxDb" id="4513-MLOC_4401.1"/>